<evidence type="ECO:0000313" key="1">
    <source>
        <dbReference type="EMBL" id="PLW15953.1"/>
    </source>
</evidence>
<sequence length="123" mass="13637">MNGSVVITALPFVPARWATVNPSRFSTGYRKRPATGQHLFAVTHPSDSCQATNESYPEILEILLEGPAGNQKKKKAAARCPVLSAFRDCEALINPTRPQVQRVIRRSVFCVFAQPVDSQVRDR</sequence>
<evidence type="ECO:0000313" key="4">
    <source>
        <dbReference type="Proteomes" id="UP000235388"/>
    </source>
</evidence>
<evidence type="ECO:0000313" key="2">
    <source>
        <dbReference type="EMBL" id="PLW32021.1"/>
    </source>
</evidence>
<evidence type="ECO:0000313" key="5">
    <source>
        <dbReference type="Proteomes" id="UP000235392"/>
    </source>
</evidence>
<name>A0A2N5SRT3_9BASI</name>
<organism evidence="1 5">
    <name type="scientific">Puccinia coronata f. sp. avenae</name>
    <dbReference type="NCBI Taxonomy" id="200324"/>
    <lineage>
        <taxon>Eukaryota</taxon>
        <taxon>Fungi</taxon>
        <taxon>Dikarya</taxon>
        <taxon>Basidiomycota</taxon>
        <taxon>Pucciniomycotina</taxon>
        <taxon>Pucciniomycetes</taxon>
        <taxon>Pucciniales</taxon>
        <taxon>Pucciniaceae</taxon>
        <taxon>Puccinia</taxon>
    </lineage>
</organism>
<protein>
    <submittedName>
        <fullName evidence="1">Uncharacterized protein</fullName>
    </submittedName>
</protein>
<comment type="caution">
    <text evidence="1">The sequence shown here is derived from an EMBL/GenBank/DDBJ whole genome shotgun (WGS) entry which is preliminary data.</text>
</comment>
<dbReference type="Proteomes" id="UP000235388">
    <property type="component" value="Unassembled WGS sequence"/>
</dbReference>
<dbReference type="EMBL" id="PGCJ01000334">
    <property type="protein sequence ID" value="PLW32021.1"/>
    <property type="molecule type" value="Genomic_DNA"/>
</dbReference>
<dbReference type="EMBL" id="PGCI01000237">
    <property type="protein sequence ID" value="PLW32693.1"/>
    <property type="molecule type" value="Genomic_DNA"/>
</dbReference>
<evidence type="ECO:0000313" key="3">
    <source>
        <dbReference type="EMBL" id="PLW32693.1"/>
    </source>
</evidence>
<dbReference type="EMBL" id="PGCI01000784">
    <property type="protein sequence ID" value="PLW15953.1"/>
    <property type="molecule type" value="Genomic_DNA"/>
</dbReference>
<gene>
    <name evidence="2" type="ORF">PCANC_20700</name>
    <name evidence="3" type="ORF">PCASD_16832</name>
    <name evidence="1" type="ORF">PCASD_18994</name>
</gene>
<keyword evidence="4" id="KW-1185">Reference proteome</keyword>
<reference evidence="4 5" key="1">
    <citation type="submission" date="2017-11" db="EMBL/GenBank/DDBJ databases">
        <title>De novo assembly and phasing of dikaryotic genomes from two isolates of Puccinia coronata f. sp. avenae, the causal agent of oat crown rust.</title>
        <authorList>
            <person name="Miller M.E."/>
            <person name="Zhang Y."/>
            <person name="Omidvar V."/>
            <person name="Sperschneider J."/>
            <person name="Schwessinger B."/>
            <person name="Raley C."/>
            <person name="Palmer J.M."/>
            <person name="Garnica D."/>
            <person name="Upadhyaya N."/>
            <person name="Rathjen J."/>
            <person name="Taylor J.M."/>
            <person name="Park R.F."/>
            <person name="Dodds P.N."/>
            <person name="Hirsch C.D."/>
            <person name="Kianian S.F."/>
            <person name="Figueroa M."/>
        </authorList>
    </citation>
    <scope>NUCLEOTIDE SEQUENCE [LARGE SCALE GENOMIC DNA]</scope>
    <source>
        <strain evidence="2">12NC29</strain>
        <strain evidence="1">12SD80</strain>
    </source>
</reference>
<dbReference type="AlphaFoldDB" id="A0A2N5SRT3"/>
<accession>A0A2N5SRT3</accession>
<proteinExistence type="predicted"/>
<dbReference type="Proteomes" id="UP000235392">
    <property type="component" value="Unassembled WGS sequence"/>
</dbReference>